<gene>
    <name evidence="2" type="ORF">SAMN05444145_1015</name>
</gene>
<dbReference type="OrthoDB" id="1050482at2"/>
<dbReference type="InterPro" id="IPR013783">
    <property type="entry name" value="Ig-like_fold"/>
</dbReference>
<dbReference type="PROSITE" id="PS51257">
    <property type="entry name" value="PROKAR_LIPOPROTEIN"/>
    <property type="match status" value="1"/>
</dbReference>
<dbReference type="Proteomes" id="UP000183253">
    <property type="component" value="Unassembled WGS sequence"/>
</dbReference>
<dbReference type="Pfam" id="PF11551">
    <property type="entry name" value="Omp28"/>
    <property type="match status" value="1"/>
</dbReference>
<evidence type="ECO:0000313" key="2">
    <source>
        <dbReference type="EMBL" id="SDZ90814.1"/>
    </source>
</evidence>
<sequence length="359" mass="38438">MKSFKQLTVLLCILGLGAAGFSCSGNTDDDPAAELTLKPSAAAITANGSDAVTFKVTDGASDVTAEAEIRCTTDNTAVENASFSTTVADEYLFQASYGGRTSKTVKVTAKADETPSGPSQFVRQICVMEFTGQWCANCPAGFNYMNFIISRNFPDAAHVIALHDNGSGSDEFAIDVQKTIARDYGLTGYPMALVDMRDLRPLTADTDQSFKKSLQASLDDYPAHCGVAVKSMYDAAGKKAKVTVRVHSEKTEAYRVAVWIIEDGLSGTQNVGGQYQDYTHSHVARLLAGSAPNNYKGESLGEIPANTEKSKEFDIAVDPAWNLDNTSVYALAIGADGYVNNMNLCKIVDGDADYERVAE</sequence>
<name>A0A1H3WWR0_9BACT</name>
<dbReference type="EMBL" id="FNRI01000001">
    <property type="protein sequence ID" value="SDZ90814.1"/>
    <property type="molecule type" value="Genomic_DNA"/>
</dbReference>
<dbReference type="STRING" id="1033731.SAMN05444145_1015"/>
<dbReference type="InterPro" id="IPR021615">
    <property type="entry name" value="Omp28"/>
</dbReference>
<accession>A0A1H3WWR0</accession>
<dbReference type="Gene3D" id="2.60.40.10">
    <property type="entry name" value="Immunoglobulins"/>
    <property type="match status" value="1"/>
</dbReference>
<reference evidence="2 3" key="1">
    <citation type="submission" date="2016-10" db="EMBL/GenBank/DDBJ databases">
        <authorList>
            <person name="de Groot N.N."/>
        </authorList>
    </citation>
    <scope>NUCLEOTIDE SEQUENCE [LARGE SCALE GENOMIC DNA]</scope>
    <source>
        <strain evidence="2 3">DSM 25383</strain>
    </source>
</reference>
<dbReference type="RefSeq" id="WP_010258475.1">
    <property type="nucleotide sequence ID" value="NZ_CAEG01000001.1"/>
</dbReference>
<evidence type="ECO:0000256" key="1">
    <source>
        <dbReference type="SAM" id="SignalP"/>
    </source>
</evidence>
<keyword evidence="3" id="KW-1185">Reference proteome</keyword>
<feature type="chain" id="PRO_5010234621" evidence="1">
    <location>
        <begin position="25"/>
        <end position="359"/>
    </location>
</feature>
<feature type="signal peptide" evidence="1">
    <location>
        <begin position="1"/>
        <end position="24"/>
    </location>
</feature>
<organism evidence="2 3">
    <name type="scientific">Alistipes timonensis JC136</name>
    <dbReference type="NCBI Taxonomy" id="1033731"/>
    <lineage>
        <taxon>Bacteria</taxon>
        <taxon>Pseudomonadati</taxon>
        <taxon>Bacteroidota</taxon>
        <taxon>Bacteroidia</taxon>
        <taxon>Bacteroidales</taxon>
        <taxon>Rikenellaceae</taxon>
        <taxon>Alistipes</taxon>
    </lineage>
</organism>
<evidence type="ECO:0000313" key="3">
    <source>
        <dbReference type="Proteomes" id="UP000183253"/>
    </source>
</evidence>
<proteinExistence type="predicted"/>
<protein>
    <submittedName>
        <fullName evidence="2">Outer membrane protein Omp28</fullName>
    </submittedName>
</protein>
<keyword evidence="1" id="KW-0732">Signal</keyword>
<dbReference type="AlphaFoldDB" id="A0A1H3WWR0"/>